<gene>
    <name evidence="15" type="ORF">Cvel_7949</name>
</gene>
<evidence type="ECO:0000256" key="6">
    <source>
        <dbReference type="ARBA" id="ARBA00022701"/>
    </source>
</evidence>
<dbReference type="AlphaFoldDB" id="A0A0G4HQJ2"/>
<feature type="region of interest" description="Disordered" evidence="13">
    <location>
        <begin position="1044"/>
        <end position="1105"/>
    </location>
</feature>
<dbReference type="GO" id="GO:0035721">
    <property type="term" value="P:intraciliary retrograde transport"/>
    <property type="evidence" value="ECO:0007669"/>
    <property type="project" value="InterPro"/>
</dbReference>
<dbReference type="GO" id="GO:0005874">
    <property type="term" value="C:microtubule"/>
    <property type="evidence" value="ECO:0007669"/>
    <property type="project" value="UniProtKB-KW"/>
</dbReference>
<dbReference type="InterPro" id="IPR018490">
    <property type="entry name" value="cNMP-bd_dom_sf"/>
</dbReference>
<feature type="compositionally biased region" description="Polar residues" evidence="13">
    <location>
        <begin position="472"/>
        <end position="484"/>
    </location>
</feature>
<reference evidence="15" key="1">
    <citation type="submission" date="2014-11" db="EMBL/GenBank/DDBJ databases">
        <authorList>
            <person name="Otto D Thomas"/>
            <person name="Naeem Raeece"/>
        </authorList>
    </citation>
    <scope>NUCLEOTIDE SEQUENCE</scope>
</reference>
<keyword evidence="12" id="KW-0966">Cell projection</keyword>
<keyword evidence="6" id="KW-0493">Microtubule</keyword>
<dbReference type="VEuPathDB" id="CryptoDB:Cvel_7949"/>
<dbReference type="PANTHER" id="PTHR13236">
    <property type="entry name" value="DYNEIN 2 LIGHT INTERMEDIATE CHAIN, ISOFORM 2"/>
    <property type="match status" value="1"/>
</dbReference>
<dbReference type="InterPro" id="IPR055272">
    <property type="entry name" value="POPDC1-3_dom"/>
</dbReference>
<name>A0A0G4HQJ2_9ALVE</name>
<sequence length="1204" mass="128871">MNSPTAACGFVPLAASPQPLSPLTTFHLLESFRSLSIVARVSNVRNHHRTLHHPPSIGACPLKSRPGFVFSRRHKGHRVALLPHPFGRLATHPPRLVTVWPGSSAESKKGTGGVQRPLHTGTVTRVGMVQGDLRREPKEHEGGTGGERKKRNSEDPSVRRLLEYHGDKIVTVGAILNLISLTMSDILWLRVFAGMSSSLSILFNVTRDPPFWYPAGWGILFLSINLGMIGKLLMERRDVAFSGEELEVYERFFLRHGLTPRQFHRLLKHATWLNLEVHQEMSRIGPAASDVLFVLSGEVEVASPKEAICIQGGHTGAVVGVKALLERISKSAPQQQQQQQGGAGSPAGSARQSGVTAAGSGASPLSPNGKPSPSPQGNTNMLPPPSASARQQSETQASCGRAGAVPVSSVPMPLSLVPVECDEAGAVSESWGGGTSGATGDSAAPLSSPQASQGLQAQNIGTGEGLGAPASVHSQAQGHTSPSGPNREKEKGGESTARQSVALTESAPALSAHSLPFREKDNLEGGGVKAPHSNHGRSVQPQHVFTREGEVEKTLTRTVDRQTASPSPPVSPSPAAVTSTRQQPLSLHSPSCPLASPSSRMAPPCPGQGSPKPLGVATGRDGEEDVVQVRVIRARAPSRLLVFRSEDIERLQREDQAAALSLTRAFAASLVARVRSQQVLSNHCTYMEVLKVMIADRSVSREEQEALAMFRDRYGVSEEQHEAMLAGLGWTRDEFEKGGRRQTWGGAFWESLSSALGGPFGGGGDAESAVAVENRVGQSGMMLQEEEEDGNLSWAEHFDAAARAVGGPVVSGRGQVETFSESTSPRAWMPRDNDDGPMLWDDLLSMQQKLVQEHLTIDIPIVFCGQKKGGKTSLVERFVMPSKGGDEGLSSMLSVALTPPGIARSVAVLVLDGAEPGGAFPALSFWLKELRTQVDKCVTTLGLSDEGSAAVGLLQEKLHKQWKDHRDTRALRPLQIPCVVVLSKWDVFKEKGDPERRKWLLRALRFLSHTNGAAFMCTSTAIKDRGTMVQYRAMLKALAFPSTAPPAAAPPAAAASEDAKEKEKGEQGGEEKGKEKKEKEKKAASGGGGAQQWDQKEPSRPNCISVGRDSLEAIGQPQGSAASVQTESAWGRVASEAFPPPPSQYEQSGVIHLADEMKNLSLIHPHLMGIYLLLVNELLCLRGRPRFPPTQTAAPRRRASSQSA</sequence>
<dbReference type="InterPro" id="IPR040045">
    <property type="entry name" value="DYNC2LI1"/>
</dbReference>
<dbReference type="EMBL" id="CDMZ01003487">
    <property type="protein sequence ID" value="CEM46549.1"/>
    <property type="molecule type" value="Genomic_DNA"/>
</dbReference>
<proteinExistence type="inferred from homology"/>
<dbReference type="GO" id="GO:0005930">
    <property type="term" value="C:axoneme"/>
    <property type="evidence" value="ECO:0007669"/>
    <property type="project" value="TreeGrafter"/>
</dbReference>
<evidence type="ECO:0000256" key="11">
    <source>
        <dbReference type="ARBA" id="ARBA00023212"/>
    </source>
</evidence>
<keyword evidence="11" id="KW-0206">Cytoskeleton</keyword>
<keyword evidence="8" id="KW-0243">Dynein</keyword>
<evidence type="ECO:0000256" key="3">
    <source>
        <dbReference type="ARBA" id="ARBA00006831"/>
    </source>
</evidence>
<dbReference type="GO" id="GO:0035735">
    <property type="term" value="P:intraciliary transport involved in cilium assembly"/>
    <property type="evidence" value="ECO:0007669"/>
    <property type="project" value="InterPro"/>
</dbReference>
<feature type="compositionally biased region" description="Low complexity" evidence="13">
    <location>
        <begin position="331"/>
        <end position="354"/>
    </location>
</feature>
<comment type="similarity">
    <text evidence="3">Belongs to the dynein light intermediate chain family.</text>
</comment>
<protein>
    <recommendedName>
        <fullName evidence="14">POPDC1-3 domain-containing protein</fullName>
    </recommendedName>
</protein>
<feature type="compositionally biased region" description="Polar residues" evidence="13">
    <location>
        <begin position="363"/>
        <end position="381"/>
    </location>
</feature>
<dbReference type="PANTHER" id="PTHR13236:SF0">
    <property type="entry name" value="CYTOPLASMIC DYNEIN 2 LIGHT INTERMEDIATE CHAIN 1"/>
    <property type="match status" value="1"/>
</dbReference>
<feature type="compositionally biased region" description="Low complexity" evidence="13">
    <location>
        <begin position="438"/>
        <end position="453"/>
    </location>
</feature>
<keyword evidence="10" id="KW-0505">Motor protein</keyword>
<feature type="region of interest" description="Disordered" evidence="13">
    <location>
        <begin position="102"/>
        <end position="156"/>
    </location>
</feature>
<evidence type="ECO:0000256" key="2">
    <source>
        <dbReference type="ARBA" id="ARBA00004245"/>
    </source>
</evidence>
<dbReference type="Pfam" id="PF04831">
    <property type="entry name" value="POPDC1-3"/>
    <property type="match status" value="1"/>
</dbReference>
<evidence type="ECO:0000256" key="4">
    <source>
        <dbReference type="ARBA" id="ARBA00022473"/>
    </source>
</evidence>
<evidence type="ECO:0000256" key="9">
    <source>
        <dbReference type="ARBA" id="ARBA00023069"/>
    </source>
</evidence>
<keyword evidence="4" id="KW-0217">Developmental protein</keyword>
<comment type="subcellular location">
    <subcellularLocation>
        <location evidence="1">Cell projection</location>
        <location evidence="1">Cilium</location>
    </subcellularLocation>
    <subcellularLocation>
        <location evidence="2">Cytoplasm</location>
        <location evidence="2">Cytoskeleton</location>
    </subcellularLocation>
</comment>
<feature type="domain" description="POPDC1-3" evidence="14">
    <location>
        <begin position="183"/>
        <end position="274"/>
    </location>
</feature>
<keyword evidence="9" id="KW-0969">Cilium</keyword>
<feature type="compositionally biased region" description="Basic and acidic residues" evidence="13">
    <location>
        <begin position="545"/>
        <end position="560"/>
    </location>
</feature>
<feature type="region of interest" description="Disordered" evidence="13">
    <location>
        <begin position="427"/>
        <end position="619"/>
    </location>
</feature>
<feature type="compositionally biased region" description="Basic and acidic residues" evidence="13">
    <location>
        <begin position="132"/>
        <end position="142"/>
    </location>
</feature>
<feature type="region of interest" description="Disordered" evidence="13">
    <location>
        <begin position="330"/>
        <end position="409"/>
    </location>
</feature>
<evidence type="ECO:0000256" key="8">
    <source>
        <dbReference type="ARBA" id="ARBA00023017"/>
    </source>
</evidence>
<organism evidence="15">
    <name type="scientific">Chromera velia CCMP2878</name>
    <dbReference type="NCBI Taxonomy" id="1169474"/>
    <lineage>
        <taxon>Eukaryota</taxon>
        <taxon>Sar</taxon>
        <taxon>Alveolata</taxon>
        <taxon>Colpodellida</taxon>
        <taxon>Chromeraceae</taxon>
        <taxon>Chromera</taxon>
    </lineage>
</organism>
<evidence type="ECO:0000256" key="10">
    <source>
        <dbReference type="ARBA" id="ARBA00023175"/>
    </source>
</evidence>
<evidence type="ECO:0000259" key="14">
    <source>
        <dbReference type="Pfam" id="PF04831"/>
    </source>
</evidence>
<feature type="compositionally biased region" description="Polar residues" evidence="13">
    <location>
        <begin position="388"/>
        <end position="398"/>
    </location>
</feature>
<dbReference type="GO" id="GO:0045504">
    <property type="term" value="F:dynein heavy chain binding"/>
    <property type="evidence" value="ECO:0007669"/>
    <property type="project" value="TreeGrafter"/>
</dbReference>
<dbReference type="GO" id="GO:0036064">
    <property type="term" value="C:ciliary basal body"/>
    <property type="evidence" value="ECO:0007669"/>
    <property type="project" value="TreeGrafter"/>
</dbReference>
<evidence type="ECO:0000256" key="12">
    <source>
        <dbReference type="ARBA" id="ARBA00023273"/>
    </source>
</evidence>
<evidence type="ECO:0000256" key="7">
    <source>
        <dbReference type="ARBA" id="ARBA00022794"/>
    </source>
</evidence>
<dbReference type="SUPFAM" id="SSF51206">
    <property type="entry name" value="cAMP-binding domain-like"/>
    <property type="match status" value="1"/>
</dbReference>
<accession>A0A0G4HQJ2</accession>
<dbReference type="GO" id="GO:0005868">
    <property type="term" value="C:cytoplasmic dynein complex"/>
    <property type="evidence" value="ECO:0007669"/>
    <property type="project" value="InterPro"/>
</dbReference>
<keyword evidence="7" id="KW-0970">Cilium biogenesis/degradation</keyword>
<feature type="compositionally biased region" description="Basic and acidic residues" evidence="13">
    <location>
        <begin position="1057"/>
        <end position="1083"/>
    </location>
</feature>
<evidence type="ECO:0000256" key="1">
    <source>
        <dbReference type="ARBA" id="ARBA00004138"/>
    </source>
</evidence>
<evidence type="ECO:0000313" key="15">
    <source>
        <dbReference type="EMBL" id="CEM46549.1"/>
    </source>
</evidence>
<evidence type="ECO:0000256" key="5">
    <source>
        <dbReference type="ARBA" id="ARBA00022490"/>
    </source>
</evidence>
<evidence type="ECO:0000256" key="13">
    <source>
        <dbReference type="SAM" id="MobiDB-lite"/>
    </source>
</evidence>
<keyword evidence="5" id="KW-0963">Cytoplasm</keyword>